<keyword evidence="1" id="KW-0001">2Fe-2S</keyword>
<dbReference type="EMBL" id="HACG01044048">
    <property type="protein sequence ID" value="CEK90913.1"/>
    <property type="molecule type" value="Transcribed_RNA"/>
</dbReference>
<dbReference type="Gene3D" id="3.10.20.30">
    <property type="match status" value="1"/>
</dbReference>
<dbReference type="PANTHER" id="PTHR45444:SF3">
    <property type="entry name" value="XANTHINE DEHYDROGENASE"/>
    <property type="match status" value="1"/>
</dbReference>
<feature type="region of interest" description="Disordered" evidence="6">
    <location>
        <begin position="278"/>
        <end position="309"/>
    </location>
</feature>
<feature type="non-terminal residue" evidence="13">
    <location>
        <position position="309"/>
    </location>
</feature>
<organism evidence="13">
    <name type="scientific">Arion vulgaris</name>
    <dbReference type="NCBI Taxonomy" id="1028688"/>
    <lineage>
        <taxon>Eukaryota</taxon>
        <taxon>Metazoa</taxon>
        <taxon>Spiralia</taxon>
        <taxon>Lophotrochozoa</taxon>
        <taxon>Mollusca</taxon>
        <taxon>Gastropoda</taxon>
        <taxon>Heterobranchia</taxon>
        <taxon>Euthyneura</taxon>
        <taxon>Panpulmonata</taxon>
        <taxon>Eupulmonata</taxon>
        <taxon>Stylommatophora</taxon>
        <taxon>Helicina</taxon>
        <taxon>Arionoidea</taxon>
        <taxon>Arionidae</taxon>
        <taxon>Arion</taxon>
    </lineage>
</organism>
<dbReference type="InterPro" id="IPR036010">
    <property type="entry name" value="2Fe-2S_ferredoxin-like_sf"/>
</dbReference>
<dbReference type="InterPro" id="IPR036884">
    <property type="entry name" value="2Fe-2S-bd_dom_sf"/>
</dbReference>
<proteinExistence type="predicted"/>
<name>A0A0B7BC62_9EUPU</name>
<dbReference type="EMBL" id="HACG01044053">
    <property type="protein sequence ID" value="CEK90918.1"/>
    <property type="molecule type" value="Transcribed_RNA"/>
</dbReference>
<dbReference type="EMBL" id="HACG01044049">
    <property type="protein sequence ID" value="CEK90914.1"/>
    <property type="molecule type" value="Transcribed_RNA"/>
</dbReference>
<evidence type="ECO:0000256" key="1">
    <source>
        <dbReference type="ARBA" id="ARBA00022714"/>
    </source>
</evidence>
<dbReference type="FunFam" id="3.10.20.30:FF:000015">
    <property type="entry name" value="Aldehyde oxidase 1"/>
    <property type="match status" value="1"/>
</dbReference>
<keyword evidence="5" id="KW-0411">Iron-sulfur</keyword>
<evidence type="ECO:0000259" key="7">
    <source>
        <dbReference type="PROSITE" id="PS51085"/>
    </source>
</evidence>
<keyword evidence="2" id="KW-0479">Metal-binding</keyword>
<evidence type="ECO:0000256" key="2">
    <source>
        <dbReference type="ARBA" id="ARBA00022723"/>
    </source>
</evidence>
<dbReference type="EMBL" id="HACG01044054">
    <property type="protein sequence ID" value="CEK90919.1"/>
    <property type="molecule type" value="Transcribed_RNA"/>
</dbReference>
<sequence>MAENVDKPDEADTLVFYVNGTKVVEPKPDPEMTLLTYLRTKLRLTGTKLGCGEGGCGACTVMISRYLPSPDVIRHYSVNACLAPLCSIHGLSVTTVEGIGSMKNVHPVQERIAKFHGSQCGFCTPGIVMSMYTLLRNKDTPTDREMEEYFDGNLCRCTGYRPILDGFRTFTKGFKCALGEQCCQNKYANNELNTINGDSKTTNGESTTTNDESNTTLDDSETTNNNSNTTNVESSIINDESNLTNEKLNIKINQSNIISGTMKYSCCQSKQCLNGHNESNMNGDGQSHSHTVNVSCDGIHDQKHKSTPQ</sequence>
<feature type="compositionally biased region" description="Low complexity" evidence="6">
    <location>
        <begin position="201"/>
        <end position="235"/>
    </location>
</feature>
<evidence type="ECO:0000256" key="5">
    <source>
        <dbReference type="ARBA" id="ARBA00023014"/>
    </source>
</evidence>
<dbReference type="Gene3D" id="1.10.150.120">
    <property type="entry name" value="[2Fe-2S]-binding domain"/>
    <property type="match status" value="1"/>
</dbReference>
<evidence type="ECO:0000313" key="11">
    <source>
        <dbReference type="EMBL" id="CEK90914.1"/>
    </source>
</evidence>
<dbReference type="EMBL" id="HACG01044046">
    <property type="protein sequence ID" value="CEK90911.1"/>
    <property type="molecule type" value="Transcribed_RNA"/>
</dbReference>
<dbReference type="GO" id="GO:0016491">
    <property type="term" value="F:oxidoreductase activity"/>
    <property type="evidence" value="ECO:0007669"/>
    <property type="project" value="UniProtKB-KW"/>
</dbReference>
<dbReference type="InterPro" id="IPR006058">
    <property type="entry name" value="2Fe2S_fd_BS"/>
</dbReference>
<evidence type="ECO:0000256" key="4">
    <source>
        <dbReference type="ARBA" id="ARBA00023004"/>
    </source>
</evidence>
<dbReference type="InterPro" id="IPR016208">
    <property type="entry name" value="Ald_Oxase/xanthine_DH-like"/>
</dbReference>
<evidence type="ECO:0000313" key="12">
    <source>
        <dbReference type="EMBL" id="CEK90918.1"/>
    </source>
</evidence>
<dbReference type="InterPro" id="IPR012675">
    <property type="entry name" value="Beta-grasp_dom_sf"/>
</dbReference>
<dbReference type="PROSITE" id="PS51085">
    <property type="entry name" value="2FE2S_FER_2"/>
    <property type="match status" value="1"/>
</dbReference>
<accession>A0A0B7BC62</accession>
<dbReference type="SUPFAM" id="SSF54292">
    <property type="entry name" value="2Fe-2S ferredoxin-like"/>
    <property type="match status" value="1"/>
</dbReference>
<dbReference type="InterPro" id="IPR002888">
    <property type="entry name" value="2Fe-2S-bd"/>
</dbReference>
<evidence type="ECO:0000313" key="10">
    <source>
        <dbReference type="EMBL" id="CEK90913.1"/>
    </source>
</evidence>
<protein>
    <recommendedName>
        <fullName evidence="7">2Fe-2S ferredoxin-type domain-containing protein</fullName>
    </recommendedName>
</protein>
<feature type="region of interest" description="Disordered" evidence="6">
    <location>
        <begin position="194"/>
        <end position="237"/>
    </location>
</feature>
<dbReference type="Pfam" id="PF00111">
    <property type="entry name" value="Fer2"/>
    <property type="match status" value="1"/>
</dbReference>
<feature type="domain" description="2Fe-2S ferredoxin-type" evidence="7">
    <location>
        <begin position="12"/>
        <end position="99"/>
    </location>
</feature>
<evidence type="ECO:0000313" key="8">
    <source>
        <dbReference type="EMBL" id="CEK90911.1"/>
    </source>
</evidence>
<evidence type="ECO:0000313" key="9">
    <source>
        <dbReference type="EMBL" id="CEK90912.1"/>
    </source>
</evidence>
<gene>
    <name evidence="13" type="primary">ORF179898</name>
    <name evidence="8" type="synonym">ORF179845</name>
    <name evidence="9" type="synonym">ORF179852</name>
    <name evidence="10" type="synonym">ORF179858</name>
    <name evidence="11" type="synonym">ORF179864</name>
    <name evidence="12" type="synonym">ORF179892</name>
</gene>
<keyword evidence="4" id="KW-0408">Iron</keyword>
<dbReference type="PANTHER" id="PTHR45444">
    <property type="entry name" value="XANTHINE DEHYDROGENASE"/>
    <property type="match status" value="1"/>
</dbReference>
<feature type="compositionally biased region" description="Polar residues" evidence="6">
    <location>
        <begin position="278"/>
        <end position="294"/>
    </location>
</feature>
<keyword evidence="3" id="KW-0560">Oxidoreductase</keyword>
<reference evidence="13" key="1">
    <citation type="submission" date="2014-12" db="EMBL/GenBank/DDBJ databases">
        <title>Insight into the proteome of Arion vulgaris.</title>
        <authorList>
            <person name="Aradska J."/>
            <person name="Bulat T."/>
            <person name="Smidak R."/>
            <person name="Sarate P."/>
            <person name="Gangsoo J."/>
            <person name="Sialana F."/>
            <person name="Bilban M."/>
            <person name="Lubec G."/>
        </authorList>
    </citation>
    <scope>NUCLEOTIDE SEQUENCE</scope>
    <source>
        <tissue evidence="13">Skin</tissue>
    </source>
</reference>
<dbReference type="SUPFAM" id="SSF47741">
    <property type="entry name" value="CO dehydrogenase ISP C-domain like"/>
    <property type="match status" value="1"/>
</dbReference>
<dbReference type="GO" id="GO:0051537">
    <property type="term" value="F:2 iron, 2 sulfur cluster binding"/>
    <property type="evidence" value="ECO:0007669"/>
    <property type="project" value="UniProtKB-KW"/>
</dbReference>
<evidence type="ECO:0000256" key="6">
    <source>
        <dbReference type="SAM" id="MobiDB-lite"/>
    </source>
</evidence>
<dbReference type="GO" id="GO:0005506">
    <property type="term" value="F:iron ion binding"/>
    <property type="evidence" value="ECO:0007669"/>
    <property type="project" value="InterPro"/>
</dbReference>
<evidence type="ECO:0000313" key="13">
    <source>
        <dbReference type="EMBL" id="CEK90919.1"/>
    </source>
</evidence>
<dbReference type="EMBL" id="HACG01044047">
    <property type="protein sequence ID" value="CEK90912.1"/>
    <property type="molecule type" value="Transcribed_RNA"/>
</dbReference>
<dbReference type="Pfam" id="PF01799">
    <property type="entry name" value="Fer2_2"/>
    <property type="match status" value="1"/>
</dbReference>
<dbReference type="InterPro" id="IPR001041">
    <property type="entry name" value="2Fe-2S_ferredoxin-type"/>
</dbReference>
<evidence type="ECO:0000256" key="3">
    <source>
        <dbReference type="ARBA" id="ARBA00023002"/>
    </source>
</evidence>
<dbReference type="AlphaFoldDB" id="A0A0B7BC62"/>
<dbReference type="PROSITE" id="PS00197">
    <property type="entry name" value="2FE2S_FER_1"/>
    <property type="match status" value="1"/>
</dbReference>